<reference evidence="2" key="2">
    <citation type="submission" date="2023-05" db="EMBL/GenBank/DDBJ databases">
        <authorList>
            <consortium name="Lawrence Berkeley National Laboratory"/>
            <person name="Steindorff A."/>
            <person name="Hensen N."/>
            <person name="Bonometti L."/>
            <person name="Westerberg I."/>
            <person name="Brannstrom I.O."/>
            <person name="Guillou S."/>
            <person name="Cros-Aarteil S."/>
            <person name="Calhoun S."/>
            <person name="Haridas S."/>
            <person name="Kuo A."/>
            <person name="Mondo S."/>
            <person name="Pangilinan J."/>
            <person name="Riley R."/>
            <person name="Labutti K."/>
            <person name="Andreopoulos B."/>
            <person name="Lipzen A."/>
            <person name="Chen C."/>
            <person name="Yanf M."/>
            <person name="Daum C."/>
            <person name="Ng V."/>
            <person name="Clum A."/>
            <person name="Ohm R."/>
            <person name="Martin F."/>
            <person name="Silar P."/>
            <person name="Natvig D."/>
            <person name="Lalanne C."/>
            <person name="Gautier V."/>
            <person name="Ament-Velasquez S.L."/>
            <person name="Kruys A."/>
            <person name="Hutchinson M.I."/>
            <person name="Powell A.J."/>
            <person name="Barry K."/>
            <person name="Miller A.N."/>
            <person name="Grigoriev I.V."/>
            <person name="Debuchy R."/>
            <person name="Gladieux P."/>
            <person name="Thoren M.H."/>
            <person name="Johannesson H."/>
        </authorList>
    </citation>
    <scope>NUCLEOTIDE SEQUENCE</scope>
    <source>
        <strain evidence="2">CBS 508.74</strain>
    </source>
</reference>
<feature type="compositionally biased region" description="Polar residues" evidence="1">
    <location>
        <begin position="1"/>
        <end position="31"/>
    </location>
</feature>
<evidence type="ECO:0000313" key="2">
    <source>
        <dbReference type="EMBL" id="KAK4107699.1"/>
    </source>
</evidence>
<dbReference type="PANTHER" id="PTHR41677:SF1">
    <property type="entry name" value="FE2OG DIOXYGENASE DOMAIN-CONTAINING PROTEIN"/>
    <property type="match status" value="1"/>
</dbReference>
<feature type="region of interest" description="Disordered" evidence="1">
    <location>
        <begin position="150"/>
        <end position="176"/>
    </location>
</feature>
<name>A0AAN6T880_9PEZI</name>
<comment type="caution">
    <text evidence="2">The sequence shown here is derived from an EMBL/GenBank/DDBJ whole genome shotgun (WGS) entry which is preliminary data.</text>
</comment>
<feature type="compositionally biased region" description="Polar residues" evidence="1">
    <location>
        <begin position="156"/>
        <end position="173"/>
    </location>
</feature>
<reference evidence="2" key="1">
    <citation type="journal article" date="2023" name="Mol. Phylogenet. Evol.">
        <title>Genome-scale phylogeny and comparative genomics of the fungal order Sordariales.</title>
        <authorList>
            <person name="Hensen N."/>
            <person name="Bonometti L."/>
            <person name="Westerberg I."/>
            <person name="Brannstrom I.O."/>
            <person name="Guillou S."/>
            <person name="Cros-Aarteil S."/>
            <person name="Calhoun S."/>
            <person name="Haridas S."/>
            <person name="Kuo A."/>
            <person name="Mondo S."/>
            <person name="Pangilinan J."/>
            <person name="Riley R."/>
            <person name="LaButti K."/>
            <person name="Andreopoulos B."/>
            <person name="Lipzen A."/>
            <person name="Chen C."/>
            <person name="Yan M."/>
            <person name="Daum C."/>
            <person name="Ng V."/>
            <person name="Clum A."/>
            <person name="Steindorff A."/>
            <person name="Ohm R.A."/>
            <person name="Martin F."/>
            <person name="Silar P."/>
            <person name="Natvig D.O."/>
            <person name="Lalanne C."/>
            <person name="Gautier V."/>
            <person name="Ament-Velasquez S.L."/>
            <person name="Kruys A."/>
            <person name="Hutchinson M.I."/>
            <person name="Powell A.J."/>
            <person name="Barry K."/>
            <person name="Miller A.N."/>
            <person name="Grigoriev I.V."/>
            <person name="Debuchy R."/>
            <person name="Gladieux P."/>
            <person name="Hiltunen Thoren M."/>
            <person name="Johannesson H."/>
        </authorList>
    </citation>
    <scope>NUCLEOTIDE SEQUENCE</scope>
    <source>
        <strain evidence="2">CBS 508.74</strain>
    </source>
</reference>
<feature type="region of interest" description="Disordered" evidence="1">
    <location>
        <begin position="1"/>
        <end position="35"/>
    </location>
</feature>
<evidence type="ECO:0000313" key="3">
    <source>
        <dbReference type="Proteomes" id="UP001302812"/>
    </source>
</evidence>
<dbReference type="EMBL" id="MU853370">
    <property type="protein sequence ID" value="KAK4107699.1"/>
    <property type="molecule type" value="Genomic_DNA"/>
</dbReference>
<dbReference type="GeneID" id="89943059"/>
<dbReference type="RefSeq" id="XP_064665269.1">
    <property type="nucleotide sequence ID" value="XM_064818933.1"/>
</dbReference>
<accession>A0AAN6T880</accession>
<dbReference type="AlphaFoldDB" id="A0AAN6T880"/>
<dbReference type="Proteomes" id="UP001302812">
    <property type="component" value="Unassembled WGS sequence"/>
</dbReference>
<gene>
    <name evidence="2" type="ORF">N656DRAFT_840255</name>
</gene>
<protein>
    <recommendedName>
        <fullName evidence="4">Fe2OG dioxygenase domain-containing protein</fullName>
    </recommendedName>
</protein>
<keyword evidence="3" id="KW-1185">Reference proteome</keyword>
<proteinExistence type="predicted"/>
<evidence type="ECO:0000256" key="1">
    <source>
        <dbReference type="SAM" id="MobiDB-lite"/>
    </source>
</evidence>
<sequence length="383" mass="41885">MATATTLSPSIITSNAESTNLEVNPPTTNDGPFNPKKHLAFAPPARIYTMADIGLPPDVGVSPVAVSEPFPLFTREAVMRMRDEALAGPVLENCQYSSSLAQSQLRGYADKYAPFIYAAWKHPTTVDIISRVAGIDLAVQFDLEIGHINLSRKPDNNNNNTVATPSQQPSSCSRDNEPIVGWHTDSYPFVCVVMLSECSGMVGGETELRMGSHGGGGGGGTLKIRSPQMGHAVVLQGRYITHRALRALPLASLPGGSDSEEPERITMVTSFRPRDPHVRDDTVLTTVRPVSDLGELYAQFAAYRLEMLAARIQTQLAELRSSTDATGKGERTRMGVEARRLKEFLREQRDFLERTEREIVDEQEVVKGVDTDSVRSDPSIDSM</sequence>
<evidence type="ECO:0008006" key="4">
    <source>
        <dbReference type="Google" id="ProtNLM"/>
    </source>
</evidence>
<organism evidence="2 3">
    <name type="scientific">Canariomyces notabilis</name>
    <dbReference type="NCBI Taxonomy" id="2074819"/>
    <lineage>
        <taxon>Eukaryota</taxon>
        <taxon>Fungi</taxon>
        <taxon>Dikarya</taxon>
        <taxon>Ascomycota</taxon>
        <taxon>Pezizomycotina</taxon>
        <taxon>Sordariomycetes</taxon>
        <taxon>Sordariomycetidae</taxon>
        <taxon>Sordariales</taxon>
        <taxon>Chaetomiaceae</taxon>
        <taxon>Canariomyces</taxon>
    </lineage>
</organism>
<dbReference type="PANTHER" id="PTHR41677">
    <property type="entry name" value="YALI0B19030P"/>
    <property type="match status" value="1"/>
</dbReference>